<dbReference type="EMBL" id="MU796758">
    <property type="protein sequence ID" value="KAJ3803796.1"/>
    <property type="molecule type" value="Genomic_DNA"/>
</dbReference>
<accession>A0ACC1TH85</accession>
<sequence length="158" mass="17406">MRLLMSFFLFFGLTSIVWAAPRPINTLEAQASQMSRRGILARAEEKKGTYENPLRFGVKFSTSVANMIPAYTMEAGVKEKQKIESIIKEVFQSRAVWTTLGVVEITSFEGNAVVGGLGQVVFDISGDTNPTPCTHAVVWMGSKSFSITRMNGQPIHSK</sequence>
<proteinExistence type="predicted"/>
<dbReference type="Proteomes" id="UP001163835">
    <property type="component" value="Unassembled WGS sequence"/>
</dbReference>
<evidence type="ECO:0000313" key="2">
    <source>
        <dbReference type="Proteomes" id="UP001163835"/>
    </source>
</evidence>
<keyword evidence="2" id="KW-1185">Reference proteome</keyword>
<name>A0ACC1TH85_9AGAR</name>
<comment type="caution">
    <text evidence="1">The sequence shown here is derived from an EMBL/GenBank/DDBJ whole genome shotgun (WGS) entry which is preliminary data.</text>
</comment>
<gene>
    <name evidence="1" type="ORF">F5876DRAFT_71160</name>
</gene>
<organism evidence="1 2">
    <name type="scientific">Lentinula aff. lateritia</name>
    <dbReference type="NCBI Taxonomy" id="2804960"/>
    <lineage>
        <taxon>Eukaryota</taxon>
        <taxon>Fungi</taxon>
        <taxon>Dikarya</taxon>
        <taxon>Basidiomycota</taxon>
        <taxon>Agaricomycotina</taxon>
        <taxon>Agaricomycetes</taxon>
        <taxon>Agaricomycetidae</taxon>
        <taxon>Agaricales</taxon>
        <taxon>Marasmiineae</taxon>
        <taxon>Omphalotaceae</taxon>
        <taxon>Lentinula</taxon>
    </lineage>
</organism>
<evidence type="ECO:0000313" key="1">
    <source>
        <dbReference type="EMBL" id="KAJ3803796.1"/>
    </source>
</evidence>
<protein>
    <submittedName>
        <fullName evidence="1">Uncharacterized protein</fullName>
    </submittedName>
</protein>
<reference evidence="1" key="1">
    <citation type="submission" date="2022-09" db="EMBL/GenBank/DDBJ databases">
        <title>A Global Phylogenomic Analysis of the Shiitake Genus Lentinula.</title>
        <authorList>
            <consortium name="DOE Joint Genome Institute"/>
            <person name="Sierra-Patev S."/>
            <person name="Min B."/>
            <person name="Naranjo-Ortiz M."/>
            <person name="Looney B."/>
            <person name="Konkel Z."/>
            <person name="Slot J.C."/>
            <person name="Sakamoto Y."/>
            <person name="Steenwyk J.L."/>
            <person name="Rokas A."/>
            <person name="Carro J."/>
            <person name="Camarero S."/>
            <person name="Ferreira P."/>
            <person name="Molpeceres G."/>
            <person name="Ruiz-Duenas F.J."/>
            <person name="Serrano A."/>
            <person name="Henrissat B."/>
            <person name="Drula E."/>
            <person name="Hughes K.W."/>
            <person name="Mata J.L."/>
            <person name="Ishikawa N.K."/>
            <person name="Vargas-Isla R."/>
            <person name="Ushijima S."/>
            <person name="Smith C.A."/>
            <person name="Ahrendt S."/>
            <person name="Andreopoulos W."/>
            <person name="He G."/>
            <person name="Labutti K."/>
            <person name="Lipzen A."/>
            <person name="Ng V."/>
            <person name="Riley R."/>
            <person name="Sandor L."/>
            <person name="Barry K."/>
            <person name="Martinez A.T."/>
            <person name="Xiao Y."/>
            <person name="Gibbons J.G."/>
            <person name="Terashima K."/>
            <person name="Grigoriev I.V."/>
            <person name="Hibbett D.S."/>
        </authorList>
    </citation>
    <scope>NUCLEOTIDE SEQUENCE</scope>
    <source>
        <strain evidence="1">TMI1499</strain>
    </source>
</reference>